<gene>
    <name evidence="9" type="ORF">GWK17_15365</name>
</gene>
<dbReference type="PROSITE" id="PS51170">
    <property type="entry name" value="CW"/>
    <property type="match status" value="3"/>
</dbReference>
<dbReference type="InterPro" id="IPR018337">
    <property type="entry name" value="Cell_wall/Cho-bd_repeat"/>
</dbReference>
<dbReference type="PANTHER" id="PTHR47053">
    <property type="entry name" value="MUREIN DD-ENDOPEPTIDASE MEPH-RELATED"/>
    <property type="match status" value="1"/>
</dbReference>
<evidence type="ECO:0000256" key="3">
    <source>
        <dbReference type="ARBA" id="ARBA00022737"/>
    </source>
</evidence>
<evidence type="ECO:0000256" key="6">
    <source>
        <dbReference type="PROSITE-ProRule" id="PRU00591"/>
    </source>
</evidence>
<feature type="signal peptide" evidence="7">
    <location>
        <begin position="1"/>
        <end position="22"/>
    </location>
</feature>
<dbReference type="InterPro" id="IPR000064">
    <property type="entry name" value="NLP_P60_dom"/>
</dbReference>
<dbReference type="Pfam" id="PF00877">
    <property type="entry name" value="NLPC_P60"/>
    <property type="match status" value="1"/>
</dbReference>
<keyword evidence="4" id="KW-0378">Hydrolase</keyword>
<feature type="chain" id="PRO_5038798095" description="NlpC/P60 domain-containing protein" evidence="7">
    <location>
        <begin position="23"/>
        <end position="270"/>
    </location>
</feature>
<dbReference type="SUPFAM" id="SSF69360">
    <property type="entry name" value="Cell wall binding repeat"/>
    <property type="match status" value="1"/>
</dbReference>
<proteinExistence type="inferred from homology"/>
<evidence type="ECO:0000256" key="7">
    <source>
        <dbReference type="SAM" id="SignalP"/>
    </source>
</evidence>
<dbReference type="RefSeq" id="WP_167833236.1">
    <property type="nucleotide sequence ID" value="NZ_JAAVUM010000010.1"/>
</dbReference>
<reference evidence="9 10" key="1">
    <citation type="submission" date="2020-03" db="EMBL/GenBank/DDBJ databases">
        <authorList>
            <person name="Sun Q."/>
        </authorList>
    </citation>
    <scope>NUCLEOTIDE SEQUENCE [LARGE SCALE GENOMIC DNA]</scope>
    <source>
        <strain evidence="9 10">KACC 21451</strain>
    </source>
</reference>
<feature type="repeat" description="Cell wall-binding" evidence="6">
    <location>
        <begin position="212"/>
        <end position="231"/>
    </location>
</feature>
<keyword evidence="5" id="KW-0788">Thiol protease</keyword>
<evidence type="ECO:0000256" key="1">
    <source>
        <dbReference type="ARBA" id="ARBA00007074"/>
    </source>
</evidence>
<dbReference type="EMBL" id="JAAVUM010000010">
    <property type="protein sequence ID" value="NKE06829.1"/>
    <property type="molecule type" value="Genomic_DNA"/>
</dbReference>
<dbReference type="Gene3D" id="3.90.1720.10">
    <property type="entry name" value="endopeptidase domain like (from Nostoc punctiforme)"/>
    <property type="match status" value="1"/>
</dbReference>
<dbReference type="GO" id="GO:0006508">
    <property type="term" value="P:proteolysis"/>
    <property type="evidence" value="ECO:0007669"/>
    <property type="project" value="UniProtKB-KW"/>
</dbReference>
<dbReference type="SUPFAM" id="SSF54001">
    <property type="entry name" value="Cysteine proteinases"/>
    <property type="match status" value="1"/>
</dbReference>
<dbReference type="InterPro" id="IPR051202">
    <property type="entry name" value="Peptidase_C40"/>
</dbReference>
<dbReference type="Proteomes" id="UP000587942">
    <property type="component" value="Unassembled WGS sequence"/>
</dbReference>
<dbReference type="AlphaFoldDB" id="A0A846TJ70"/>
<evidence type="ECO:0000259" key="8">
    <source>
        <dbReference type="PROSITE" id="PS51935"/>
    </source>
</evidence>
<evidence type="ECO:0000256" key="2">
    <source>
        <dbReference type="ARBA" id="ARBA00022670"/>
    </source>
</evidence>
<keyword evidence="2" id="KW-0645">Protease</keyword>
<comment type="similarity">
    <text evidence="1">Belongs to the peptidase C40 family.</text>
</comment>
<organism evidence="9 10">
    <name type="scientific">Mesobacillus selenatarsenatis</name>
    <dbReference type="NCBI Taxonomy" id="388741"/>
    <lineage>
        <taxon>Bacteria</taxon>
        <taxon>Bacillati</taxon>
        <taxon>Bacillota</taxon>
        <taxon>Bacilli</taxon>
        <taxon>Bacillales</taxon>
        <taxon>Bacillaceae</taxon>
        <taxon>Mesobacillus</taxon>
    </lineage>
</organism>
<keyword evidence="7" id="KW-0732">Signal</keyword>
<dbReference type="Pfam" id="PF01473">
    <property type="entry name" value="Choline_bind_1"/>
    <property type="match status" value="3"/>
</dbReference>
<accession>A0A846TJ70</accession>
<dbReference type="Pfam" id="PF19127">
    <property type="entry name" value="Choline_bind_3"/>
    <property type="match status" value="1"/>
</dbReference>
<keyword evidence="3" id="KW-0677">Repeat</keyword>
<dbReference type="Gene3D" id="2.10.270.10">
    <property type="entry name" value="Cholin Binding"/>
    <property type="match status" value="2"/>
</dbReference>
<feature type="domain" description="NlpC/P60" evidence="8">
    <location>
        <begin position="27"/>
        <end position="147"/>
    </location>
</feature>
<name>A0A846TJ70_9BACI</name>
<evidence type="ECO:0000256" key="4">
    <source>
        <dbReference type="ARBA" id="ARBA00022801"/>
    </source>
</evidence>
<dbReference type="PROSITE" id="PS51935">
    <property type="entry name" value="NLPC_P60"/>
    <property type="match status" value="1"/>
</dbReference>
<evidence type="ECO:0000256" key="5">
    <source>
        <dbReference type="ARBA" id="ARBA00022807"/>
    </source>
</evidence>
<dbReference type="InterPro" id="IPR038765">
    <property type="entry name" value="Papain-like_cys_pep_sf"/>
</dbReference>
<dbReference type="PANTHER" id="PTHR47053:SF1">
    <property type="entry name" value="MUREIN DD-ENDOPEPTIDASE MEPH-RELATED"/>
    <property type="match status" value="1"/>
</dbReference>
<sequence>MKKLLMAGMLSCSLLVSGLVGGDKAEASTSGLITDTALDYVGVPYVWGGTTPSGFDCSGFITYTFNKAGITLPRSSADMYQVGSSVSKSELQPGDLVFFTTYKAGPSHVGIYLEGDQFVHAASSGVQVSSLSNSYWKGRYIGSKRVADSNVKSGWSQEDGKWFYYLSDGSKKTGWLKWNSEWYFHDINGVMKTGWVKWSGDWYYLNGSGSMKTGWLKWNNNWYYLNSGGDMKTGWVLSGGKWYYLYPGGEMAYNTTIDGYKLNSDGAWIK</sequence>
<evidence type="ECO:0000313" key="10">
    <source>
        <dbReference type="Proteomes" id="UP000587942"/>
    </source>
</evidence>
<evidence type="ECO:0000313" key="9">
    <source>
        <dbReference type="EMBL" id="NKE06829.1"/>
    </source>
</evidence>
<dbReference type="GO" id="GO:0008234">
    <property type="term" value="F:cysteine-type peptidase activity"/>
    <property type="evidence" value="ECO:0007669"/>
    <property type="project" value="UniProtKB-KW"/>
</dbReference>
<protein>
    <recommendedName>
        <fullName evidence="8">NlpC/P60 domain-containing protein</fullName>
    </recommendedName>
</protein>
<feature type="repeat" description="Cell wall-binding" evidence="6">
    <location>
        <begin position="232"/>
        <end position="251"/>
    </location>
</feature>
<feature type="repeat" description="Cell wall-binding" evidence="6">
    <location>
        <begin position="192"/>
        <end position="211"/>
    </location>
</feature>
<comment type="caution">
    <text evidence="9">The sequence shown here is derived from an EMBL/GenBank/DDBJ whole genome shotgun (WGS) entry which is preliminary data.</text>
</comment>